<dbReference type="EMBL" id="LR746270">
    <property type="protein sequence ID" value="CAA7398867.1"/>
    <property type="molecule type" value="Genomic_DNA"/>
</dbReference>
<dbReference type="AlphaFoldDB" id="A0A7I8KM45"/>
<evidence type="ECO:0000313" key="3">
    <source>
        <dbReference type="Proteomes" id="UP000663760"/>
    </source>
</evidence>
<evidence type="ECO:0000256" key="1">
    <source>
        <dbReference type="SAM" id="Phobius"/>
    </source>
</evidence>
<dbReference type="Proteomes" id="UP000663760">
    <property type="component" value="Chromosome 7"/>
</dbReference>
<reference evidence="2" key="1">
    <citation type="submission" date="2020-02" db="EMBL/GenBank/DDBJ databases">
        <authorList>
            <person name="Scholz U."/>
            <person name="Mascher M."/>
            <person name="Fiebig A."/>
        </authorList>
    </citation>
    <scope>NUCLEOTIDE SEQUENCE</scope>
</reference>
<sequence length="25" mass="3099">MISVGLIRKLVFFMVFLFVCFFFFF</sequence>
<gene>
    <name evidence="2" type="ORF">SI8410_07009537</name>
</gene>
<keyword evidence="3" id="KW-1185">Reference proteome</keyword>
<keyword evidence="1" id="KW-0812">Transmembrane</keyword>
<name>A0A7I8KM45_SPIIN</name>
<protein>
    <submittedName>
        <fullName evidence="2">Uncharacterized protein</fullName>
    </submittedName>
</protein>
<keyword evidence="1" id="KW-1133">Transmembrane helix</keyword>
<evidence type="ECO:0000313" key="2">
    <source>
        <dbReference type="EMBL" id="CAA7398867.1"/>
    </source>
</evidence>
<organism evidence="2 3">
    <name type="scientific">Spirodela intermedia</name>
    <name type="common">Intermediate duckweed</name>
    <dbReference type="NCBI Taxonomy" id="51605"/>
    <lineage>
        <taxon>Eukaryota</taxon>
        <taxon>Viridiplantae</taxon>
        <taxon>Streptophyta</taxon>
        <taxon>Embryophyta</taxon>
        <taxon>Tracheophyta</taxon>
        <taxon>Spermatophyta</taxon>
        <taxon>Magnoliopsida</taxon>
        <taxon>Liliopsida</taxon>
        <taxon>Araceae</taxon>
        <taxon>Lemnoideae</taxon>
        <taxon>Spirodela</taxon>
    </lineage>
</organism>
<proteinExistence type="predicted"/>
<feature type="transmembrane region" description="Helical" evidence="1">
    <location>
        <begin position="6"/>
        <end position="24"/>
    </location>
</feature>
<accession>A0A7I8KM45</accession>
<keyword evidence="1" id="KW-0472">Membrane</keyword>